<comment type="caution">
    <text evidence="10">The sequence shown here is derived from an EMBL/GenBank/DDBJ whole genome shotgun (WGS) entry which is preliminary data.</text>
</comment>
<feature type="chain" id="PRO_5047103816" evidence="7">
    <location>
        <begin position="20"/>
        <end position="238"/>
    </location>
</feature>
<feature type="domain" description="Pili assembly chaperone C-terminal" evidence="9">
    <location>
        <begin position="166"/>
        <end position="231"/>
    </location>
</feature>
<reference evidence="10 11" key="1">
    <citation type="submission" date="2024-01" db="EMBL/GenBank/DDBJ databases">
        <title>Pseudocitrobacter sp. Endophytic strain Cyp-38L.</title>
        <authorList>
            <person name="Amer M.A."/>
            <person name="Hamed S.M."/>
        </authorList>
    </citation>
    <scope>NUCLEOTIDE SEQUENCE [LARGE SCALE GENOMIC DNA]</scope>
    <source>
        <strain evidence="10 11">Cyp38S</strain>
    </source>
</reference>
<dbReference type="PRINTS" id="PR00969">
    <property type="entry name" value="CHAPERONPILI"/>
</dbReference>
<dbReference type="PROSITE" id="PS00635">
    <property type="entry name" value="PILI_CHAPERONE"/>
    <property type="match status" value="1"/>
</dbReference>
<dbReference type="PANTHER" id="PTHR30251">
    <property type="entry name" value="PILUS ASSEMBLY CHAPERONE"/>
    <property type="match status" value="1"/>
</dbReference>
<dbReference type="InterPro" id="IPR001829">
    <property type="entry name" value="Pili_assmbl_chaperone_bac"/>
</dbReference>
<dbReference type="PANTHER" id="PTHR30251:SF10">
    <property type="entry name" value="FIMBRIAL CHAPERONE YEHC-RELATED"/>
    <property type="match status" value="1"/>
</dbReference>
<dbReference type="Gene3D" id="2.60.40.10">
    <property type="entry name" value="Immunoglobulins"/>
    <property type="match status" value="2"/>
</dbReference>
<evidence type="ECO:0000256" key="4">
    <source>
        <dbReference type="ARBA" id="ARBA00022764"/>
    </source>
</evidence>
<feature type="domain" description="Pili assembly chaperone N-terminal" evidence="8">
    <location>
        <begin position="20"/>
        <end position="144"/>
    </location>
</feature>
<evidence type="ECO:0000256" key="1">
    <source>
        <dbReference type="ARBA" id="ARBA00004418"/>
    </source>
</evidence>
<name>A0ABV0HP36_9ENTR</name>
<dbReference type="InterPro" id="IPR008962">
    <property type="entry name" value="PapD-like_sf"/>
</dbReference>
<dbReference type="RefSeq" id="WP_347796429.1">
    <property type="nucleotide sequence ID" value="NZ_JAYMYY010000009.1"/>
</dbReference>
<keyword evidence="3 7" id="KW-0732">Signal</keyword>
<dbReference type="InterPro" id="IPR016147">
    <property type="entry name" value="Pili_assmbl_chaperone_N"/>
</dbReference>
<dbReference type="EMBL" id="JAYMYY010000009">
    <property type="protein sequence ID" value="MEO3992204.1"/>
    <property type="molecule type" value="Genomic_DNA"/>
</dbReference>
<dbReference type="SUPFAM" id="SSF49584">
    <property type="entry name" value="Periplasmic chaperone C-domain"/>
    <property type="match status" value="1"/>
</dbReference>
<evidence type="ECO:0000256" key="3">
    <source>
        <dbReference type="ARBA" id="ARBA00022729"/>
    </source>
</evidence>
<feature type="signal peptide" evidence="7">
    <location>
        <begin position="1"/>
        <end position="19"/>
    </location>
</feature>
<evidence type="ECO:0000256" key="2">
    <source>
        <dbReference type="ARBA" id="ARBA00007399"/>
    </source>
</evidence>
<evidence type="ECO:0000259" key="9">
    <source>
        <dbReference type="Pfam" id="PF02753"/>
    </source>
</evidence>
<gene>
    <name evidence="10" type="ORF">VSR74_20620</name>
</gene>
<keyword evidence="11" id="KW-1185">Reference proteome</keyword>
<sequence length="238" mass="26053">MKKLIFLLVTMGISFAGQASVVINATRVIYPAQSKYVNVQLVNRSKTTHLVQSWIDTGNPAAAPETIKTPFSLTPPVVKMAANDGQALKLTVINDSLMPKDRESVYWLNVLDVPPVPEGAKEGDNYLQVALRSRIKLLYRPDGLSEPGNDVLKKVSVSQQSGASCLKNDSPYYITITEVIGWHGGDIKKKTTEKNLLTNAAFIAPFSCLQVAGNIKPAGNYRAAWIDDYGSKRYALIN</sequence>
<evidence type="ECO:0000256" key="7">
    <source>
        <dbReference type="SAM" id="SignalP"/>
    </source>
</evidence>
<evidence type="ECO:0000259" key="8">
    <source>
        <dbReference type="Pfam" id="PF00345"/>
    </source>
</evidence>
<protein>
    <submittedName>
        <fullName evidence="10">Fimbria/pilus periplasmic chaperone</fullName>
    </submittedName>
</protein>
<dbReference type="InterPro" id="IPR016148">
    <property type="entry name" value="Pili_assmbl_chaperone_C"/>
</dbReference>
<accession>A0ABV0HP36</accession>
<comment type="similarity">
    <text evidence="2 6">Belongs to the periplasmic pilus chaperone family.</text>
</comment>
<organism evidence="10 11">
    <name type="scientific">Pseudocitrobacter cyperus</name>
    <dbReference type="NCBI Taxonomy" id="3112843"/>
    <lineage>
        <taxon>Bacteria</taxon>
        <taxon>Pseudomonadati</taxon>
        <taxon>Pseudomonadota</taxon>
        <taxon>Gammaproteobacteria</taxon>
        <taxon>Enterobacterales</taxon>
        <taxon>Enterobacteriaceae</taxon>
        <taxon>Pseudocitrobacter</taxon>
    </lineage>
</organism>
<evidence type="ECO:0000256" key="5">
    <source>
        <dbReference type="ARBA" id="ARBA00023186"/>
    </source>
</evidence>
<keyword evidence="4" id="KW-0574">Periplasm</keyword>
<proteinExistence type="inferred from homology"/>
<dbReference type="InterPro" id="IPR036316">
    <property type="entry name" value="Pili_assmbl_chap_C_dom_sf"/>
</dbReference>
<evidence type="ECO:0000313" key="10">
    <source>
        <dbReference type="EMBL" id="MEO3992204.1"/>
    </source>
</evidence>
<dbReference type="Pfam" id="PF02753">
    <property type="entry name" value="PapD_C"/>
    <property type="match status" value="1"/>
</dbReference>
<dbReference type="SUPFAM" id="SSF49354">
    <property type="entry name" value="PapD-like"/>
    <property type="match status" value="1"/>
</dbReference>
<dbReference type="InterPro" id="IPR018046">
    <property type="entry name" value="Pili_assmbl_chaperone_CS"/>
</dbReference>
<evidence type="ECO:0000256" key="6">
    <source>
        <dbReference type="RuleBase" id="RU003918"/>
    </source>
</evidence>
<comment type="subcellular location">
    <subcellularLocation>
        <location evidence="1 6">Periplasm</location>
    </subcellularLocation>
</comment>
<dbReference type="InterPro" id="IPR013783">
    <property type="entry name" value="Ig-like_fold"/>
</dbReference>
<evidence type="ECO:0000313" key="11">
    <source>
        <dbReference type="Proteomes" id="UP001444146"/>
    </source>
</evidence>
<dbReference type="Pfam" id="PF00345">
    <property type="entry name" value="PapD_N"/>
    <property type="match status" value="1"/>
</dbReference>
<dbReference type="Proteomes" id="UP001444146">
    <property type="component" value="Unassembled WGS sequence"/>
</dbReference>
<dbReference type="InterPro" id="IPR050643">
    <property type="entry name" value="Periplasmic_pilus_chap"/>
</dbReference>
<keyword evidence="5 6" id="KW-0143">Chaperone</keyword>